<accession>A0AAE0NYV7</accession>
<evidence type="ECO:0000313" key="2">
    <source>
        <dbReference type="EMBL" id="KAK3389940.1"/>
    </source>
</evidence>
<keyword evidence="3" id="KW-1185">Reference proteome</keyword>
<gene>
    <name evidence="2" type="ORF">B0H63DRAFT_538070</name>
</gene>
<evidence type="ECO:0000256" key="1">
    <source>
        <dbReference type="SAM" id="MobiDB-lite"/>
    </source>
</evidence>
<dbReference type="EMBL" id="JAULSW010000002">
    <property type="protein sequence ID" value="KAK3389940.1"/>
    <property type="molecule type" value="Genomic_DNA"/>
</dbReference>
<dbReference type="Proteomes" id="UP001285441">
    <property type="component" value="Unassembled WGS sequence"/>
</dbReference>
<evidence type="ECO:0000313" key="3">
    <source>
        <dbReference type="Proteomes" id="UP001285441"/>
    </source>
</evidence>
<sequence length="221" mass="24853">SHLEWSQEWRGQGSKSPFEIHEKSTNSRRTSCHNSFLLSIQHHIDFYLPSPHYQLELPLLIKMQIKNFILNGIFAIAALAAPTPIEGESSAALTANSPLDKRAGKCEAHIYVQYNHLNPGAQYHQVWHVGAYNPSGTRINYNWYGNTIAEWTAGDPSYQIKVKTTYGLELWLNGTPSNSAGKNALTIRYGSQNFNSVSCYGYWAAGNSDGTAFDWRCKYDC</sequence>
<name>A0AAE0NYV7_9PEZI</name>
<organism evidence="2 3">
    <name type="scientific">Podospora didyma</name>
    <dbReference type="NCBI Taxonomy" id="330526"/>
    <lineage>
        <taxon>Eukaryota</taxon>
        <taxon>Fungi</taxon>
        <taxon>Dikarya</taxon>
        <taxon>Ascomycota</taxon>
        <taxon>Pezizomycotina</taxon>
        <taxon>Sordariomycetes</taxon>
        <taxon>Sordariomycetidae</taxon>
        <taxon>Sordariales</taxon>
        <taxon>Podosporaceae</taxon>
        <taxon>Podospora</taxon>
    </lineage>
</organism>
<reference evidence="2" key="2">
    <citation type="submission" date="2023-06" db="EMBL/GenBank/DDBJ databases">
        <authorList>
            <consortium name="Lawrence Berkeley National Laboratory"/>
            <person name="Haridas S."/>
            <person name="Hensen N."/>
            <person name="Bonometti L."/>
            <person name="Westerberg I."/>
            <person name="Brannstrom I.O."/>
            <person name="Guillou S."/>
            <person name="Cros-Aarteil S."/>
            <person name="Calhoun S."/>
            <person name="Kuo A."/>
            <person name="Mondo S."/>
            <person name="Pangilinan J."/>
            <person name="Riley R."/>
            <person name="LaButti K."/>
            <person name="Andreopoulos B."/>
            <person name="Lipzen A."/>
            <person name="Chen C."/>
            <person name="Yanf M."/>
            <person name="Daum C."/>
            <person name="Ng V."/>
            <person name="Clum A."/>
            <person name="Steindorff A."/>
            <person name="Ohm R."/>
            <person name="Martin F."/>
            <person name="Silar P."/>
            <person name="Natvig D."/>
            <person name="Lalanne C."/>
            <person name="Gautier V."/>
            <person name="Ament-velasquez S.L."/>
            <person name="Kruys A."/>
            <person name="Hutchinson M.I."/>
            <person name="Powell A.J."/>
            <person name="Barry K."/>
            <person name="Miller A.N."/>
            <person name="Grigoriev I.V."/>
            <person name="Debuchy R."/>
            <person name="Gladieux P."/>
            <person name="Thoren M.H."/>
            <person name="Johannesson H."/>
        </authorList>
    </citation>
    <scope>NUCLEOTIDE SEQUENCE</scope>
    <source>
        <strain evidence="2">CBS 232.78</strain>
    </source>
</reference>
<comment type="caution">
    <text evidence="2">The sequence shown here is derived from an EMBL/GenBank/DDBJ whole genome shotgun (WGS) entry which is preliminary data.</text>
</comment>
<reference evidence="2" key="1">
    <citation type="journal article" date="2023" name="Mol. Phylogenet. Evol.">
        <title>Genome-scale phylogeny and comparative genomics of the fungal order Sordariales.</title>
        <authorList>
            <person name="Hensen N."/>
            <person name="Bonometti L."/>
            <person name="Westerberg I."/>
            <person name="Brannstrom I.O."/>
            <person name="Guillou S."/>
            <person name="Cros-Aarteil S."/>
            <person name="Calhoun S."/>
            <person name="Haridas S."/>
            <person name="Kuo A."/>
            <person name="Mondo S."/>
            <person name="Pangilinan J."/>
            <person name="Riley R."/>
            <person name="LaButti K."/>
            <person name="Andreopoulos B."/>
            <person name="Lipzen A."/>
            <person name="Chen C."/>
            <person name="Yan M."/>
            <person name="Daum C."/>
            <person name="Ng V."/>
            <person name="Clum A."/>
            <person name="Steindorff A."/>
            <person name="Ohm R.A."/>
            <person name="Martin F."/>
            <person name="Silar P."/>
            <person name="Natvig D.O."/>
            <person name="Lalanne C."/>
            <person name="Gautier V."/>
            <person name="Ament-Velasquez S.L."/>
            <person name="Kruys A."/>
            <person name="Hutchinson M.I."/>
            <person name="Powell A.J."/>
            <person name="Barry K."/>
            <person name="Miller A.N."/>
            <person name="Grigoriev I.V."/>
            <person name="Debuchy R."/>
            <person name="Gladieux P."/>
            <person name="Hiltunen Thoren M."/>
            <person name="Johannesson H."/>
        </authorList>
    </citation>
    <scope>NUCLEOTIDE SEQUENCE</scope>
    <source>
        <strain evidence="2">CBS 232.78</strain>
    </source>
</reference>
<feature type="region of interest" description="Disordered" evidence="1">
    <location>
        <begin position="1"/>
        <end position="26"/>
    </location>
</feature>
<proteinExistence type="predicted"/>
<feature type="non-terminal residue" evidence="2">
    <location>
        <position position="1"/>
    </location>
</feature>
<protein>
    <submittedName>
        <fullName evidence="2">Uncharacterized protein</fullName>
    </submittedName>
</protein>
<dbReference type="AlphaFoldDB" id="A0AAE0NYV7"/>